<dbReference type="AlphaFoldDB" id="A0A6G0SUF6"/>
<evidence type="ECO:0000313" key="1">
    <source>
        <dbReference type="EMBL" id="KAE9521341.1"/>
    </source>
</evidence>
<gene>
    <name evidence="1" type="ORF">AGLY_018263</name>
</gene>
<comment type="caution">
    <text evidence="1">The sequence shown here is derived from an EMBL/GenBank/DDBJ whole genome shotgun (WGS) entry which is preliminary data.</text>
</comment>
<name>A0A6G0SUF6_APHGL</name>
<evidence type="ECO:0000313" key="2">
    <source>
        <dbReference type="Proteomes" id="UP000475862"/>
    </source>
</evidence>
<sequence length="181" mass="20590">MTDPDTNNSIHNGEYDILQILNESPITSPVSLNMSNLFTSYSAITPPEAFSSESYSPDMFPSSSELVDGNQEIEFSPSMLDLPQLRTPSEYHQLIVGIMETSKQSSMRPTTSNDWGDDANENAELCNHMDQYEQLIVKNAASDDWANNEEENAELNKHMDEYEWWGSDFDNINKLFLKKHP</sequence>
<accession>A0A6G0SUF6</accession>
<organism evidence="1 2">
    <name type="scientific">Aphis glycines</name>
    <name type="common">Soybean aphid</name>
    <dbReference type="NCBI Taxonomy" id="307491"/>
    <lineage>
        <taxon>Eukaryota</taxon>
        <taxon>Metazoa</taxon>
        <taxon>Ecdysozoa</taxon>
        <taxon>Arthropoda</taxon>
        <taxon>Hexapoda</taxon>
        <taxon>Insecta</taxon>
        <taxon>Pterygota</taxon>
        <taxon>Neoptera</taxon>
        <taxon>Paraneoptera</taxon>
        <taxon>Hemiptera</taxon>
        <taxon>Sternorrhyncha</taxon>
        <taxon>Aphidomorpha</taxon>
        <taxon>Aphidoidea</taxon>
        <taxon>Aphididae</taxon>
        <taxon>Aphidini</taxon>
        <taxon>Aphis</taxon>
        <taxon>Aphis</taxon>
    </lineage>
</organism>
<dbReference type="EMBL" id="VYZN01003073">
    <property type="protein sequence ID" value="KAE9521341.1"/>
    <property type="molecule type" value="Genomic_DNA"/>
</dbReference>
<keyword evidence="2" id="KW-1185">Reference proteome</keyword>
<reference evidence="1 2" key="1">
    <citation type="submission" date="2019-08" db="EMBL/GenBank/DDBJ databases">
        <title>The genome of the soybean aphid Biotype 1, its phylome, world population structure and adaptation to the North American continent.</title>
        <authorList>
            <person name="Giordano R."/>
            <person name="Donthu R.K."/>
            <person name="Hernandez A.G."/>
            <person name="Wright C.L."/>
            <person name="Zimin A.V."/>
        </authorList>
    </citation>
    <scope>NUCLEOTIDE SEQUENCE [LARGE SCALE GENOMIC DNA]</scope>
    <source>
        <tissue evidence="1">Whole aphids</tissue>
    </source>
</reference>
<dbReference type="OrthoDB" id="6632571at2759"/>
<protein>
    <submittedName>
        <fullName evidence="1">Uncharacterized protein</fullName>
    </submittedName>
</protein>
<proteinExistence type="predicted"/>
<dbReference type="Proteomes" id="UP000475862">
    <property type="component" value="Unassembled WGS sequence"/>
</dbReference>